<evidence type="ECO:0000256" key="2">
    <source>
        <dbReference type="ARBA" id="ARBA00023125"/>
    </source>
</evidence>
<evidence type="ECO:0000256" key="3">
    <source>
        <dbReference type="ARBA" id="ARBA00023163"/>
    </source>
</evidence>
<name>A0A1U9ZVZ7_9ACTN</name>
<evidence type="ECO:0000313" key="5">
    <source>
        <dbReference type="EMBL" id="AQZ62099.1"/>
    </source>
</evidence>
<feature type="domain" description="HTH araC/xylS-type" evidence="4">
    <location>
        <begin position="130"/>
        <end position="234"/>
    </location>
</feature>
<organism evidence="5 6">
    <name type="scientific">[Actinomadura] parvosata subsp. kistnae</name>
    <dbReference type="NCBI Taxonomy" id="1909395"/>
    <lineage>
        <taxon>Bacteria</taxon>
        <taxon>Bacillati</taxon>
        <taxon>Actinomycetota</taxon>
        <taxon>Actinomycetes</taxon>
        <taxon>Streptosporangiales</taxon>
        <taxon>Streptosporangiaceae</taxon>
        <taxon>Nonomuraea</taxon>
    </lineage>
</organism>
<dbReference type="InterPro" id="IPR050204">
    <property type="entry name" value="AraC_XylS_family_regulators"/>
</dbReference>
<dbReference type="PROSITE" id="PS01124">
    <property type="entry name" value="HTH_ARAC_FAMILY_2"/>
    <property type="match status" value="1"/>
</dbReference>
<dbReference type="InterPro" id="IPR046532">
    <property type="entry name" value="DUF6597"/>
</dbReference>
<dbReference type="EMBL" id="CP017717">
    <property type="protein sequence ID" value="AQZ62099.1"/>
    <property type="molecule type" value="Genomic_DNA"/>
</dbReference>
<dbReference type="InterPro" id="IPR018060">
    <property type="entry name" value="HTH_AraC"/>
</dbReference>
<dbReference type="PANTHER" id="PTHR46796:SF15">
    <property type="entry name" value="BLL1074 PROTEIN"/>
    <property type="match status" value="1"/>
</dbReference>
<dbReference type="GO" id="GO:0043565">
    <property type="term" value="F:sequence-specific DNA binding"/>
    <property type="evidence" value="ECO:0007669"/>
    <property type="project" value="InterPro"/>
</dbReference>
<evidence type="ECO:0000256" key="1">
    <source>
        <dbReference type="ARBA" id="ARBA00023015"/>
    </source>
</evidence>
<dbReference type="SMART" id="SM00342">
    <property type="entry name" value="HTH_ARAC"/>
    <property type="match status" value="1"/>
</dbReference>
<dbReference type="Proteomes" id="UP000190797">
    <property type="component" value="Chromosome"/>
</dbReference>
<dbReference type="Pfam" id="PF12833">
    <property type="entry name" value="HTH_18"/>
    <property type="match status" value="1"/>
</dbReference>
<dbReference type="Pfam" id="PF20240">
    <property type="entry name" value="DUF6597"/>
    <property type="match status" value="1"/>
</dbReference>
<dbReference type="PANTHER" id="PTHR46796">
    <property type="entry name" value="HTH-TYPE TRANSCRIPTIONAL ACTIVATOR RHAS-RELATED"/>
    <property type="match status" value="1"/>
</dbReference>
<dbReference type="GO" id="GO:0003700">
    <property type="term" value="F:DNA-binding transcription factor activity"/>
    <property type="evidence" value="ECO:0007669"/>
    <property type="project" value="InterPro"/>
</dbReference>
<keyword evidence="6" id="KW-1185">Reference proteome</keyword>
<protein>
    <recommendedName>
        <fullName evidence="4">HTH araC/xylS-type domain-containing protein</fullName>
    </recommendedName>
</protein>
<evidence type="ECO:0000259" key="4">
    <source>
        <dbReference type="PROSITE" id="PS01124"/>
    </source>
</evidence>
<keyword evidence="2" id="KW-0238">DNA-binding</keyword>
<gene>
    <name evidence="5" type="ORF">BKM31_12005</name>
</gene>
<sequence>MNSRTARVTALPVPADLAHLVAASWVLAGGAVPRGLPHPAVDLLVMPDGECRLAGPETRVRQGTLPGGGALVGLRLRPGTVTGLFGVAADEVPLAGAPLDAGRLDGPVAERPAGALALVRARAGRCQVDERVRAVVAAMHASPGTPVHRHAARAGLSERQLRRRFGVAVGLRPKAYVRVVRLHHALAAARAAMARGERPDWAAIAVRSGCYDQSHLLAEFRHAVGAPPATLLPDVRFLQAPPGRGQHTRRHE</sequence>
<dbReference type="AlphaFoldDB" id="A0A1U9ZVZ7"/>
<dbReference type="Gene3D" id="1.10.10.60">
    <property type="entry name" value="Homeodomain-like"/>
    <property type="match status" value="1"/>
</dbReference>
<keyword evidence="1" id="KW-0805">Transcription regulation</keyword>
<accession>A0A1U9ZVZ7</accession>
<reference evidence="6" key="1">
    <citation type="journal article" date="2017" name="Med. Chem. Commun.">
        <title>Nonomuraea sp. ATCC 55076 harbours the largest actinomycete chromosome to date and the kistamicin biosynthetic gene cluster.</title>
        <authorList>
            <person name="Nazari B."/>
            <person name="Forneris C.C."/>
            <person name="Gibson M.I."/>
            <person name="Moon K."/>
            <person name="Schramma K.R."/>
            <person name="Seyedsayamdost M.R."/>
        </authorList>
    </citation>
    <scope>NUCLEOTIDE SEQUENCE [LARGE SCALE GENOMIC DNA]</scope>
    <source>
        <strain evidence="6">ATCC 55076</strain>
    </source>
</reference>
<dbReference type="STRING" id="1909395.BKM31_12005"/>
<proteinExistence type="predicted"/>
<dbReference type="KEGG" id="noa:BKM31_12005"/>
<evidence type="ECO:0000313" key="6">
    <source>
        <dbReference type="Proteomes" id="UP000190797"/>
    </source>
</evidence>
<keyword evidence="3" id="KW-0804">Transcription</keyword>